<keyword evidence="7 14" id="KW-0472">Membrane</keyword>
<evidence type="ECO:0000256" key="12">
    <source>
        <dbReference type="RuleBase" id="RU000688"/>
    </source>
</evidence>
<dbReference type="GO" id="GO:0007200">
    <property type="term" value="P:phospholipase C-activating G protein-coupled receptor signaling pathway"/>
    <property type="evidence" value="ECO:0007669"/>
    <property type="project" value="TreeGrafter"/>
</dbReference>
<comment type="subcellular location">
    <subcellularLocation>
        <location evidence="1">Cell membrane</location>
        <topology evidence="1">Multi-pass membrane protein</topology>
    </subcellularLocation>
</comment>
<accession>A0A452SHC5</accession>
<keyword evidence="8 12" id="KW-0675">Receptor</keyword>
<dbReference type="InterPro" id="IPR017452">
    <property type="entry name" value="GPCR_Rhodpsn_7TM"/>
</dbReference>
<dbReference type="InterPro" id="IPR000276">
    <property type="entry name" value="GPCR_Rhodpsn"/>
</dbReference>
<feature type="domain" description="G-protein coupled receptors family 1 profile" evidence="15">
    <location>
        <begin position="38"/>
        <end position="286"/>
    </location>
</feature>
<sequence>VNTTQAEAKKYTPSLGVMFIIPLTIVILSVALAVGLPGNGFVVWSILVKMRKRSVTALLVLNLALADLFVLLTAPFFLHSVARGTWVFGLAGCRLSHYTCGVSMYASVLLITAMSLDRSLAVALPFVSQKVRTKAVAWWVLASIWVMSLLLAIPVILYRTVTLTPNNQTLQCFPKYSSERVKAFHLLFEAVTGFLLPFLVVVASYSDIRRRLQARRFRRSRRTGRLVALIILAFAAFWLPYHVVNLAEAGRVLAGRASLAGDPLLLARHVFIALAFLSSSVNPVLYACAGGGLLRSAGVGFVAKLLEGTGSEASSARRGGTLGRTARGAPAPSEPGPSESLADSIDALQQSELN</sequence>
<keyword evidence="5 14" id="KW-1133">Transmembrane helix</keyword>
<dbReference type="GO" id="GO:0005886">
    <property type="term" value="C:plasma membrane"/>
    <property type="evidence" value="ECO:0007669"/>
    <property type="project" value="UniProtKB-SubCell"/>
</dbReference>
<evidence type="ECO:0000256" key="11">
    <source>
        <dbReference type="ARBA" id="ARBA00025736"/>
    </source>
</evidence>
<keyword evidence="6 12" id="KW-0297">G-protein coupled receptor</keyword>
<feature type="transmembrane region" description="Helical" evidence="14">
    <location>
        <begin position="59"/>
        <end position="82"/>
    </location>
</feature>
<feature type="compositionally biased region" description="Low complexity" evidence="13">
    <location>
        <begin position="313"/>
        <end position="340"/>
    </location>
</feature>
<proteinExistence type="inferred from homology"/>
<dbReference type="STRING" id="9643.ENSUAMP00000031904"/>
<dbReference type="GO" id="GO:0004875">
    <property type="term" value="F:complement receptor activity"/>
    <property type="evidence" value="ECO:0007669"/>
    <property type="project" value="TreeGrafter"/>
</dbReference>
<protein>
    <submittedName>
        <fullName evidence="16">Leukotriene B4 receptor</fullName>
    </submittedName>
</protein>
<gene>
    <name evidence="16" type="primary">LTB4R</name>
</gene>
<name>A0A452SHC5_URSAM</name>
<dbReference type="GO" id="GO:0006954">
    <property type="term" value="P:inflammatory response"/>
    <property type="evidence" value="ECO:0007669"/>
    <property type="project" value="TreeGrafter"/>
</dbReference>
<comment type="similarity">
    <text evidence="11">Belongs to the chemokine-like receptor (CMKLR) family.</text>
</comment>
<evidence type="ECO:0000256" key="9">
    <source>
        <dbReference type="ARBA" id="ARBA00023180"/>
    </source>
</evidence>
<evidence type="ECO:0000256" key="3">
    <source>
        <dbReference type="ARBA" id="ARBA00022553"/>
    </source>
</evidence>
<evidence type="ECO:0000256" key="14">
    <source>
        <dbReference type="SAM" id="Phobius"/>
    </source>
</evidence>
<dbReference type="PRINTS" id="PR01477">
    <property type="entry name" value="LTB1RECEPTOR"/>
</dbReference>
<dbReference type="PRINTS" id="PR00237">
    <property type="entry name" value="GPCRRHODOPSN"/>
</dbReference>
<keyword evidence="10 12" id="KW-0807">Transducer</keyword>
<dbReference type="FunFam" id="1.20.1070.10:FF:000109">
    <property type="entry name" value="Leukotriene B4 receptor"/>
    <property type="match status" value="1"/>
</dbReference>
<dbReference type="OMA" id="LCHYICG"/>
<feature type="transmembrane region" description="Helical" evidence="14">
    <location>
        <begin position="183"/>
        <end position="205"/>
    </location>
</feature>
<evidence type="ECO:0000256" key="5">
    <source>
        <dbReference type="ARBA" id="ARBA00022989"/>
    </source>
</evidence>
<dbReference type="PANTHER" id="PTHR24225:SF72">
    <property type="entry name" value="G-PROTEIN COUPLED RECEPTORS FAMILY 1 PROFILE DOMAIN-CONTAINING PROTEIN-RELATED"/>
    <property type="match status" value="1"/>
</dbReference>
<reference evidence="16" key="3">
    <citation type="submission" date="2025-09" db="UniProtKB">
        <authorList>
            <consortium name="Ensembl"/>
        </authorList>
    </citation>
    <scope>IDENTIFICATION</scope>
</reference>
<dbReference type="GO" id="GO:0007204">
    <property type="term" value="P:positive regulation of cytosolic calcium ion concentration"/>
    <property type="evidence" value="ECO:0007669"/>
    <property type="project" value="TreeGrafter"/>
</dbReference>
<keyword evidence="2" id="KW-1003">Cell membrane</keyword>
<evidence type="ECO:0000256" key="6">
    <source>
        <dbReference type="ARBA" id="ARBA00023040"/>
    </source>
</evidence>
<dbReference type="Gene3D" id="1.20.1070.10">
    <property type="entry name" value="Rhodopsin 7-helix transmembrane proteins"/>
    <property type="match status" value="1"/>
</dbReference>
<dbReference type="InterPro" id="IPR003983">
    <property type="entry name" value="Leukotriene_B4_typ-1_rcpt"/>
</dbReference>
<dbReference type="PROSITE" id="PS00237">
    <property type="entry name" value="G_PROTEIN_RECEP_F1_1"/>
    <property type="match status" value="1"/>
</dbReference>
<feature type="transmembrane region" description="Helical" evidence="14">
    <location>
        <begin position="136"/>
        <end position="157"/>
    </location>
</feature>
<dbReference type="GeneTree" id="ENSGT00950000182966"/>
<evidence type="ECO:0000256" key="8">
    <source>
        <dbReference type="ARBA" id="ARBA00023170"/>
    </source>
</evidence>
<evidence type="ECO:0000256" key="1">
    <source>
        <dbReference type="ARBA" id="ARBA00004651"/>
    </source>
</evidence>
<comment type="similarity">
    <text evidence="12">Belongs to the G-protein coupled receptor 1 family.</text>
</comment>
<keyword evidence="4 12" id="KW-0812">Transmembrane</keyword>
<feature type="transmembrane region" description="Helical" evidence="14">
    <location>
        <begin position="264"/>
        <end position="286"/>
    </location>
</feature>
<keyword evidence="17" id="KW-1185">Reference proteome</keyword>
<dbReference type="PRINTS" id="PR01476">
    <property type="entry name" value="LTBRECEPTOR"/>
</dbReference>
<dbReference type="SUPFAM" id="SSF81321">
    <property type="entry name" value="Family A G protein-coupled receptor-like"/>
    <property type="match status" value="1"/>
</dbReference>
<feature type="transmembrane region" description="Helical" evidence="14">
    <location>
        <begin position="102"/>
        <end position="124"/>
    </location>
</feature>
<evidence type="ECO:0000256" key="10">
    <source>
        <dbReference type="ARBA" id="ARBA00023224"/>
    </source>
</evidence>
<dbReference type="PANTHER" id="PTHR24225">
    <property type="entry name" value="CHEMOTACTIC RECEPTOR"/>
    <property type="match status" value="1"/>
</dbReference>
<evidence type="ECO:0000313" key="16">
    <source>
        <dbReference type="Ensembl" id="ENSUAMP00000031904.1"/>
    </source>
</evidence>
<evidence type="ECO:0000259" key="15">
    <source>
        <dbReference type="PROSITE" id="PS50262"/>
    </source>
</evidence>
<reference evidence="16" key="2">
    <citation type="submission" date="2025-08" db="UniProtKB">
        <authorList>
            <consortium name="Ensembl"/>
        </authorList>
    </citation>
    <scope>IDENTIFICATION</scope>
</reference>
<dbReference type="Pfam" id="PF00001">
    <property type="entry name" value="7tm_1"/>
    <property type="match status" value="1"/>
</dbReference>
<reference evidence="17" key="1">
    <citation type="submission" date="2016-06" db="EMBL/GenBank/DDBJ databases">
        <title>De novo assembly and RNA-Seq shows season-dependent expression and editing in black bear kidneys.</title>
        <authorList>
            <person name="Korstanje R."/>
            <person name="Srivastava A."/>
            <person name="Sarsani V.K."/>
            <person name="Sheehan S.M."/>
            <person name="Seger R.L."/>
            <person name="Barter M.E."/>
            <person name="Lindqvist C."/>
            <person name="Brody L.C."/>
            <person name="Mullikin J.C."/>
        </authorList>
    </citation>
    <scope>NUCLEOTIDE SEQUENCE [LARGE SCALE GENOMIC DNA]</scope>
</reference>
<keyword evidence="3" id="KW-0597">Phosphoprotein</keyword>
<dbReference type="Ensembl" id="ENSUAMT00000035573.1">
    <property type="protein sequence ID" value="ENSUAMP00000031904.1"/>
    <property type="gene ID" value="ENSUAMG00000024413.1"/>
</dbReference>
<evidence type="ECO:0000256" key="13">
    <source>
        <dbReference type="SAM" id="MobiDB-lite"/>
    </source>
</evidence>
<dbReference type="Proteomes" id="UP000291022">
    <property type="component" value="Unassembled WGS sequence"/>
</dbReference>
<evidence type="ECO:0000256" key="4">
    <source>
        <dbReference type="ARBA" id="ARBA00022692"/>
    </source>
</evidence>
<organism evidence="16 17">
    <name type="scientific">Ursus americanus</name>
    <name type="common">American black bear</name>
    <name type="synonym">Euarctos americanus</name>
    <dbReference type="NCBI Taxonomy" id="9643"/>
    <lineage>
        <taxon>Eukaryota</taxon>
        <taxon>Metazoa</taxon>
        <taxon>Chordata</taxon>
        <taxon>Craniata</taxon>
        <taxon>Vertebrata</taxon>
        <taxon>Euteleostomi</taxon>
        <taxon>Mammalia</taxon>
        <taxon>Eutheria</taxon>
        <taxon>Laurasiatheria</taxon>
        <taxon>Carnivora</taxon>
        <taxon>Caniformia</taxon>
        <taxon>Ursidae</taxon>
        <taxon>Ursus</taxon>
    </lineage>
</organism>
<evidence type="ECO:0000256" key="2">
    <source>
        <dbReference type="ARBA" id="ARBA00022475"/>
    </source>
</evidence>
<evidence type="ECO:0000313" key="17">
    <source>
        <dbReference type="Proteomes" id="UP000291022"/>
    </source>
</evidence>
<evidence type="ECO:0000256" key="7">
    <source>
        <dbReference type="ARBA" id="ARBA00023136"/>
    </source>
</evidence>
<dbReference type="InterPro" id="IPR000826">
    <property type="entry name" value="Formyl_rcpt-rel"/>
</dbReference>
<dbReference type="AlphaFoldDB" id="A0A452SHC5"/>
<feature type="region of interest" description="Disordered" evidence="13">
    <location>
        <begin position="312"/>
        <end position="354"/>
    </location>
</feature>
<feature type="transmembrane region" description="Helical" evidence="14">
    <location>
        <begin position="19"/>
        <end position="47"/>
    </location>
</feature>
<feature type="transmembrane region" description="Helical" evidence="14">
    <location>
        <begin position="226"/>
        <end position="244"/>
    </location>
</feature>
<dbReference type="PROSITE" id="PS50262">
    <property type="entry name" value="G_PROTEIN_RECEP_F1_2"/>
    <property type="match status" value="1"/>
</dbReference>
<dbReference type="InterPro" id="IPR003981">
    <property type="entry name" value="Leukotriene_B4_rcpt"/>
</dbReference>
<dbReference type="GO" id="GO:0004974">
    <property type="term" value="F:leukotriene receptor activity"/>
    <property type="evidence" value="ECO:0007669"/>
    <property type="project" value="InterPro"/>
</dbReference>
<keyword evidence="9" id="KW-0325">Glycoprotein</keyword>